<keyword evidence="1" id="KW-0472">Membrane</keyword>
<feature type="transmembrane region" description="Helical" evidence="1">
    <location>
        <begin position="18"/>
        <end position="38"/>
    </location>
</feature>
<dbReference type="OrthoDB" id="2735221at2"/>
<dbReference type="AlphaFoldDB" id="A0A3L7JKA6"/>
<keyword evidence="3" id="KW-1185">Reference proteome</keyword>
<keyword evidence="1" id="KW-0812">Transmembrane</keyword>
<proteinExistence type="predicted"/>
<dbReference type="Proteomes" id="UP000276770">
    <property type="component" value="Unassembled WGS sequence"/>
</dbReference>
<accession>A0A3L7JKA6</accession>
<evidence type="ECO:0000313" key="2">
    <source>
        <dbReference type="EMBL" id="RLQ91156.1"/>
    </source>
</evidence>
<feature type="transmembrane region" description="Helical" evidence="1">
    <location>
        <begin position="121"/>
        <end position="137"/>
    </location>
</feature>
<feature type="transmembrane region" description="Helical" evidence="1">
    <location>
        <begin position="86"/>
        <end position="109"/>
    </location>
</feature>
<dbReference type="EMBL" id="RCVZ01000023">
    <property type="protein sequence ID" value="RLQ91156.1"/>
    <property type="molecule type" value="Genomic_DNA"/>
</dbReference>
<organism evidence="2 3">
    <name type="scientific">Falsibacillus albus</name>
    <dbReference type="NCBI Taxonomy" id="2478915"/>
    <lineage>
        <taxon>Bacteria</taxon>
        <taxon>Bacillati</taxon>
        <taxon>Bacillota</taxon>
        <taxon>Bacilli</taxon>
        <taxon>Bacillales</taxon>
        <taxon>Bacillaceae</taxon>
        <taxon>Falsibacillus</taxon>
    </lineage>
</organism>
<keyword evidence="1" id="KW-1133">Transmembrane helix</keyword>
<sequence length="152" mass="18088">MEAALKEQGYIQFKKSNVALVVFLTFITLGIYLGYWFLNRKSTFNGIHQKNHIPFKWWWLFTIYLVLSFLFNFIGSAFLTPYGLSFFNSIDTIISFYFLGILYFSVFRVKDLIEEETNEGVFKPWMLVLFHVWYLQYKMNRLEGIGRDSHAA</sequence>
<feature type="transmembrane region" description="Helical" evidence="1">
    <location>
        <begin position="58"/>
        <end position="79"/>
    </location>
</feature>
<evidence type="ECO:0000313" key="3">
    <source>
        <dbReference type="Proteomes" id="UP000276770"/>
    </source>
</evidence>
<name>A0A3L7JKA6_9BACI</name>
<gene>
    <name evidence="2" type="ORF">D9X91_20925</name>
</gene>
<comment type="caution">
    <text evidence="2">The sequence shown here is derived from an EMBL/GenBank/DDBJ whole genome shotgun (WGS) entry which is preliminary data.</text>
</comment>
<dbReference type="RefSeq" id="WP_121682603.1">
    <property type="nucleotide sequence ID" value="NZ_RCVZ01000023.1"/>
</dbReference>
<protein>
    <recommendedName>
        <fullName evidence="4">DUF4234 domain-containing protein</fullName>
    </recommendedName>
</protein>
<evidence type="ECO:0000256" key="1">
    <source>
        <dbReference type="SAM" id="Phobius"/>
    </source>
</evidence>
<reference evidence="2 3" key="1">
    <citation type="submission" date="2018-10" db="EMBL/GenBank/DDBJ databases">
        <title>Falsibacillus sp. genome draft.</title>
        <authorList>
            <person name="Shi S."/>
        </authorList>
    </citation>
    <scope>NUCLEOTIDE SEQUENCE [LARGE SCALE GENOMIC DNA]</scope>
    <source>
        <strain evidence="2 3">GY 10110</strain>
    </source>
</reference>
<evidence type="ECO:0008006" key="4">
    <source>
        <dbReference type="Google" id="ProtNLM"/>
    </source>
</evidence>